<evidence type="ECO:0000313" key="2">
    <source>
        <dbReference type="Proteomes" id="UP000827872"/>
    </source>
</evidence>
<dbReference type="EMBL" id="CM037614">
    <property type="protein sequence ID" value="KAH8015934.1"/>
    <property type="molecule type" value="Genomic_DNA"/>
</dbReference>
<sequence>MTTETTAHFTLLGGYVHYHHGDYYHRITATTHNAGGWRSPPHHAATASTTEFATKEIANMGLQREQPEAEWAPRDITFELVQ</sequence>
<comment type="caution">
    <text evidence="1">The sequence shown here is derived from an EMBL/GenBank/DDBJ whole genome shotgun (WGS) entry which is preliminary data.</text>
</comment>
<dbReference type="Proteomes" id="UP000827872">
    <property type="component" value="Linkage Group LG01"/>
</dbReference>
<reference evidence="1" key="1">
    <citation type="submission" date="2021-08" db="EMBL/GenBank/DDBJ databases">
        <title>The first chromosome-level gecko genome reveals the dynamic sex chromosomes of Neotropical dwarf geckos (Sphaerodactylidae: Sphaerodactylus).</title>
        <authorList>
            <person name="Pinto B.J."/>
            <person name="Keating S.E."/>
            <person name="Gamble T."/>
        </authorList>
    </citation>
    <scope>NUCLEOTIDE SEQUENCE</scope>
    <source>
        <strain evidence="1">TG3544</strain>
    </source>
</reference>
<organism evidence="1 2">
    <name type="scientific">Sphaerodactylus townsendi</name>
    <dbReference type="NCBI Taxonomy" id="933632"/>
    <lineage>
        <taxon>Eukaryota</taxon>
        <taxon>Metazoa</taxon>
        <taxon>Chordata</taxon>
        <taxon>Craniata</taxon>
        <taxon>Vertebrata</taxon>
        <taxon>Euteleostomi</taxon>
        <taxon>Lepidosauria</taxon>
        <taxon>Squamata</taxon>
        <taxon>Bifurcata</taxon>
        <taxon>Gekkota</taxon>
        <taxon>Sphaerodactylidae</taxon>
        <taxon>Sphaerodactylus</taxon>
    </lineage>
</organism>
<accession>A0ACB8G8F0</accession>
<evidence type="ECO:0000313" key="1">
    <source>
        <dbReference type="EMBL" id="KAH8015934.1"/>
    </source>
</evidence>
<gene>
    <name evidence="1" type="ORF">K3G42_010316</name>
</gene>
<name>A0ACB8G8F0_9SAUR</name>
<proteinExistence type="predicted"/>
<protein>
    <submittedName>
        <fullName evidence="1">Uncharacterized protein</fullName>
    </submittedName>
</protein>
<keyword evidence="2" id="KW-1185">Reference proteome</keyword>